<evidence type="ECO:0000256" key="6">
    <source>
        <dbReference type="ARBA" id="ARBA00023315"/>
    </source>
</evidence>
<dbReference type="EC" id="2.3.1.12" evidence="9"/>
<evidence type="ECO:0000256" key="9">
    <source>
        <dbReference type="RuleBase" id="RU361137"/>
    </source>
</evidence>
<evidence type="ECO:0000259" key="11">
    <source>
        <dbReference type="PROSITE" id="PS51826"/>
    </source>
</evidence>
<comment type="function">
    <text evidence="7">The pyruvate dehydrogenase complex catalyzes the overall conversion of pyruvate to acetyl-CoA and CO(2). It contains multiple copies of three enzymatic components: pyruvate dehydrogenase (E1), dihydrolipoamide acetyltransferase (E2) and lipoamide dehydrogenase (E3).</text>
</comment>
<dbReference type="Gene3D" id="3.30.559.10">
    <property type="entry name" value="Chloramphenicol acetyltransferase-like domain"/>
    <property type="match status" value="1"/>
</dbReference>
<dbReference type="Gene3D" id="2.40.50.100">
    <property type="match status" value="1"/>
</dbReference>
<evidence type="ECO:0000313" key="12">
    <source>
        <dbReference type="EMBL" id="MBZ1349101.1"/>
    </source>
</evidence>
<dbReference type="PROSITE" id="PS50968">
    <property type="entry name" value="BIOTINYL_LIPOYL"/>
    <property type="match status" value="1"/>
</dbReference>
<proteinExistence type="inferred from homology"/>
<comment type="similarity">
    <text evidence="1 9">Belongs to the 2-oxoacid dehydrogenase family.</text>
</comment>
<protein>
    <recommendedName>
        <fullName evidence="9">Acetyltransferase component of pyruvate dehydrogenase complex</fullName>
        <ecNumber evidence="9">2.3.1.12</ecNumber>
    </recommendedName>
</protein>
<evidence type="ECO:0000256" key="3">
    <source>
        <dbReference type="ARBA" id="ARBA00022679"/>
    </source>
</evidence>
<dbReference type="InterPro" id="IPR050743">
    <property type="entry name" value="2-oxoacid_DH_E2_comp"/>
</dbReference>
<sequence length="443" mass="46120">MSNTAPIQVPDIGDFDTVEVIEVLVKVGDAVKAEQSLITVESDKASMEIPSSHSGVVKSINVKVGDKVKQGSVVVHLELGAASAAAAPAAATAVPTPVPSAVATAAPEAPPPVPAAALSLPTAIPASAAGKLEVPVSTGGLPHASPSVRKFARELGVDLGLVKGSGPKSRITQEDVQVFVKAALAGKGTATGSSASLGGGLELLPWPKVDFTKFGAVTAQPLSRIKKISGANLHRNWVMIPHVTNNDEANITELESLRITLNKENEKSGVKVTMLAFLIKACVAALKKFPEFNASIDGDQLMLKQYYHIGFAADTPNGLVVPVIRDADKKGIIELAQESSDLAKKARDGKLAPAEMQGGCFSISSLGGIGGTHFTPIINAPELAILGVSRSFMKPVWDGKQFGPQLTLPLSLSYDHRVIDGAAAARFNAYLCSLLADFRRVAL</sequence>
<dbReference type="PROSITE" id="PS00189">
    <property type="entry name" value="LIPOYL"/>
    <property type="match status" value="1"/>
</dbReference>
<dbReference type="NCBIfam" id="TIGR01348">
    <property type="entry name" value="PDHac_trf_long"/>
    <property type="match status" value="1"/>
</dbReference>
<keyword evidence="3 9" id="KW-0808">Transferase</keyword>
<dbReference type="SUPFAM" id="SSF51230">
    <property type="entry name" value="Single hybrid motif"/>
    <property type="match status" value="1"/>
</dbReference>
<evidence type="ECO:0000259" key="10">
    <source>
        <dbReference type="PROSITE" id="PS50968"/>
    </source>
</evidence>
<accession>A0A953T374</accession>
<organism evidence="12 13">
    <name type="scientific">Zwartia hollandica</name>
    <dbReference type="NCBI Taxonomy" id="324606"/>
    <lineage>
        <taxon>Bacteria</taxon>
        <taxon>Pseudomonadati</taxon>
        <taxon>Pseudomonadota</taxon>
        <taxon>Betaproteobacteria</taxon>
        <taxon>Burkholderiales</taxon>
        <taxon>Alcaligenaceae</taxon>
        <taxon>Zwartia</taxon>
    </lineage>
</organism>
<dbReference type="SUPFAM" id="SSF47005">
    <property type="entry name" value="Peripheral subunit-binding domain of 2-oxo acid dehydrogenase complex"/>
    <property type="match status" value="1"/>
</dbReference>
<comment type="subunit">
    <text evidence="2 9">Forms a 24-polypeptide structural core with octahedral symmetry.</text>
</comment>
<dbReference type="SUPFAM" id="SSF52777">
    <property type="entry name" value="CoA-dependent acyltransferases"/>
    <property type="match status" value="1"/>
</dbReference>
<dbReference type="Pfam" id="PF00364">
    <property type="entry name" value="Biotin_lipoyl"/>
    <property type="match status" value="1"/>
</dbReference>
<dbReference type="InterPro" id="IPR011053">
    <property type="entry name" value="Single_hybrid_motif"/>
</dbReference>
<dbReference type="CDD" id="cd06849">
    <property type="entry name" value="lipoyl_domain"/>
    <property type="match status" value="1"/>
</dbReference>
<reference evidence="12" key="1">
    <citation type="submission" date="2021-07" db="EMBL/GenBank/DDBJ databases">
        <title>New genus and species of the family Alcaligenaceae.</title>
        <authorList>
            <person name="Hahn M.W."/>
        </authorList>
    </citation>
    <scope>NUCLEOTIDE SEQUENCE</scope>
    <source>
        <strain evidence="12">LF4-65</strain>
    </source>
</reference>
<keyword evidence="5 9" id="KW-0450">Lipoyl</keyword>
<dbReference type="PANTHER" id="PTHR43178">
    <property type="entry name" value="DIHYDROLIPOAMIDE ACETYLTRANSFERASE COMPONENT OF PYRUVATE DEHYDROGENASE COMPLEX"/>
    <property type="match status" value="1"/>
</dbReference>
<evidence type="ECO:0000256" key="2">
    <source>
        <dbReference type="ARBA" id="ARBA00011484"/>
    </source>
</evidence>
<name>A0A953T374_9BURK</name>
<dbReference type="Gene3D" id="4.10.320.10">
    <property type="entry name" value="E3-binding domain"/>
    <property type="match status" value="1"/>
</dbReference>
<dbReference type="InterPro" id="IPR006256">
    <property type="entry name" value="AcTrfase_Pyrv_DH_cplx"/>
</dbReference>
<dbReference type="Pfam" id="PF00198">
    <property type="entry name" value="2-oxoacid_dh"/>
    <property type="match status" value="1"/>
</dbReference>
<keyword evidence="13" id="KW-1185">Reference proteome</keyword>
<comment type="catalytic activity">
    <reaction evidence="8 9">
        <text>N(6)-[(R)-dihydrolipoyl]-L-lysyl-[protein] + acetyl-CoA = N(6)-[(R)-S(8)-acetyldihydrolipoyl]-L-lysyl-[protein] + CoA</text>
        <dbReference type="Rhea" id="RHEA:17017"/>
        <dbReference type="Rhea" id="RHEA-COMP:10475"/>
        <dbReference type="Rhea" id="RHEA-COMP:10478"/>
        <dbReference type="ChEBI" id="CHEBI:57287"/>
        <dbReference type="ChEBI" id="CHEBI:57288"/>
        <dbReference type="ChEBI" id="CHEBI:83100"/>
        <dbReference type="ChEBI" id="CHEBI:83111"/>
        <dbReference type="EC" id="2.3.1.12"/>
    </reaction>
</comment>
<gene>
    <name evidence="12" type="primary">aceF</name>
    <name evidence="12" type="ORF">KZZ10_00435</name>
</gene>
<dbReference type="InterPro" id="IPR036625">
    <property type="entry name" value="E3-bd_dom_sf"/>
</dbReference>
<dbReference type="InterPro" id="IPR003016">
    <property type="entry name" value="2-oxoA_DH_lipoyl-BS"/>
</dbReference>
<dbReference type="GO" id="GO:0045254">
    <property type="term" value="C:pyruvate dehydrogenase complex"/>
    <property type="evidence" value="ECO:0007669"/>
    <property type="project" value="UniProtKB-UniRule"/>
</dbReference>
<dbReference type="InterPro" id="IPR004167">
    <property type="entry name" value="PSBD"/>
</dbReference>
<dbReference type="FunFam" id="2.40.50.100:FF:000009">
    <property type="entry name" value="Acetyltransferase component of pyruvate dehydrogenase complex"/>
    <property type="match status" value="1"/>
</dbReference>
<evidence type="ECO:0000256" key="5">
    <source>
        <dbReference type="ARBA" id="ARBA00022823"/>
    </source>
</evidence>
<comment type="cofactor">
    <cofactor evidence="9">
        <name>(R)-lipoate</name>
        <dbReference type="ChEBI" id="CHEBI:83088"/>
    </cofactor>
    <text evidence="9">Binds 1 lipoyl cofactor covalently.</text>
</comment>
<dbReference type="FunFam" id="3.30.559.10:FF:000004">
    <property type="entry name" value="Acetyltransferase component of pyruvate dehydrogenase complex"/>
    <property type="match status" value="1"/>
</dbReference>
<dbReference type="InterPro" id="IPR000089">
    <property type="entry name" value="Biotin_lipoyl"/>
</dbReference>
<dbReference type="GO" id="GO:0004742">
    <property type="term" value="F:dihydrolipoyllysine-residue acetyltransferase activity"/>
    <property type="evidence" value="ECO:0007669"/>
    <property type="project" value="UniProtKB-UniRule"/>
</dbReference>
<dbReference type="Pfam" id="PF02817">
    <property type="entry name" value="E3_binding"/>
    <property type="match status" value="1"/>
</dbReference>
<dbReference type="PANTHER" id="PTHR43178:SF2">
    <property type="entry name" value="DIHYDROLIPOYLLYSINE-RESIDUE ACETYLTRANSFERASE COMPONENT OF PYRUVATE DEHYDROGENASE COMPLEX"/>
    <property type="match status" value="1"/>
</dbReference>
<dbReference type="PROSITE" id="PS51826">
    <property type="entry name" value="PSBD"/>
    <property type="match status" value="1"/>
</dbReference>
<feature type="domain" description="Lipoyl-binding" evidence="10">
    <location>
        <begin position="4"/>
        <end position="78"/>
    </location>
</feature>
<keyword evidence="4" id="KW-0677">Repeat</keyword>
<dbReference type="AlphaFoldDB" id="A0A953T374"/>
<dbReference type="GO" id="GO:0005737">
    <property type="term" value="C:cytoplasm"/>
    <property type="evidence" value="ECO:0007669"/>
    <property type="project" value="TreeGrafter"/>
</dbReference>
<dbReference type="Proteomes" id="UP000739565">
    <property type="component" value="Unassembled WGS sequence"/>
</dbReference>
<dbReference type="InterPro" id="IPR001078">
    <property type="entry name" value="2-oxoacid_DH_actylTfrase"/>
</dbReference>
<dbReference type="EMBL" id="JAHXRI010000001">
    <property type="protein sequence ID" value="MBZ1349101.1"/>
    <property type="molecule type" value="Genomic_DNA"/>
</dbReference>
<evidence type="ECO:0000256" key="1">
    <source>
        <dbReference type="ARBA" id="ARBA00007317"/>
    </source>
</evidence>
<evidence type="ECO:0000256" key="4">
    <source>
        <dbReference type="ARBA" id="ARBA00022737"/>
    </source>
</evidence>
<evidence type="ECO:0000256" key="8">
    <source>
        <dbReference type="ARBA" id="ARBA00048370"/>
    </source>
</evidence>
<feature type="domain" description="Peripheral subunit-binding (PSBD)" evidence="11">
    <location>
        <begin position="143"/>
        <end position="180"/>
    </location>
</feature>
<dbReference type="InterPro" id="IPR023213">
    <property type="entry name" value="CAT-like_dom_sf"/>
</dbReference>
<dbReference type="RefSeq" id="WP_259659519.1">
    <property type="nucleotide sequence ID" value="NZ_JAHXRI010000001.1"/>
</dbReference>
<dbReference type="GO" id="GO:0031405">
    <property type="term" value="F:lipoic acid binding"/>
    <property type="evidence" value="ECO:0007669"/>
    <property type="project" value="TreeGrafter"/>
</dbReference>
<keyword evidence="6 9" id="KW-0012">Acyltransferase</keyword>
<dbReference type="GO" id="GO:0006086">
    <property type="term" value="P:pyruvate decarboxylation to acetyl-CoA"/>
    <property type="evidence" value="ECO:0007669"/>
    <property type="project" value="UniProtKB-UniRule"/>
</dbReference>
<evidence type="ECO:0000313" key="13">
    <source>
        <dbReference type="Proteomes" id="UP000739565"/>
    </source>
</evidence>
<evidence type="ECO:0000256" key="7">
    <source>
        <dbReference type="ARBA" id="ARBA00025211"/>
    </source>
</evidence>
<comment type="caution">
    <text evidence="12">The sequence shown here is derived from an EMBL/GenBank/DDBJ whole genome shotgun (WGS) entry which is preliminary data.</text>
</comment>